<reference evidence="8" key="1">
    <citation type="submission" date="2016-11" db="UniProtKB">
        <authorList>
            <consortium name="WormBaseParasite"/>
        </authorList>
    </citation>
    <scope>IDENTIFICATION</scope>
</reference>
<keyword evidence="1" id="KW-0723">Serine/threonine-protein kinase</keyword>
<dbReference type="Pfam" id="PF00069">
    <property type="entry name" value="Pkinase"/>
    <property type="match status" value="1"/>
</dbReference>
<sequence length="133" mass="15307">MRALVFLNLYGFPCNVTIFTRGCSMDKFDIVNRAGQGAYGVVLRARIKQTGKTVAIKKMNVTTRDRLPILRELCALRNMNHPKILTLIDVFCSRDTLSLVTEFVPYHLNDVIIDQRRPRDESFIRYASLGHYI</sequence>
<dbReference type="Proteomes" id="UP000095283">
    <property type="component" value="Unplaced"/>
</dbReference>
<keyword evidence="5" id="KW-0067">ATP-binding</keyword>
<dbReference type="SUPFAM" id="SSF56112">
    <property type="entry name" value="Protein kinase-like (PK-like)"/>
    <property type="match status" value="1"/>
</dbReference>
<feature type="domain" description="Protein kinase" evidence="6">
    <location>
        <begin position="28"/>
        <end position="133"/>
    </location>
</feature>
<dbReference type="PANTHER" id="PTHR24056:SF469">
    <property type="entry name" value="PROTEIN KINASE DOMAIN-CONTAINING PROTEIN"/>
    <property type="match status" value="1"/>
</dbReference>
<dbReference type="InterPro" id="IPR000719">
    <property type="entry name" value="Prot_kinase_dom"/>
</dbReference>
<keyword evidence="2" id="KW-0808">Transferase</keyword>
<dbReference type="GO" id="GO:0005524">
    <property type="term" value="F:ATP binding"/>
    <property type="evidence" value="ECO:0007669"/>
    <property type="project" value="UniProtKB-KW"/>
</dbReference>
<organism evidence="7 8">
    <name type="scientific">Heterorhabditis bacteriophora</name>
    <name type="common">Entomopathogenic nematode worm</name>
    <dbReference type="NCBI Taxonomy" id="37862"/>
    <lineage>
        <taxon>Eukaryota</taxon>
        <taxon>Metazoa</taxon>
        <taxon>Ecdysozoa</taxon>
        <taxon>Nematoda</taxon>
        <taxon>Chromadorea</taxon>
        <taxon>Rhabditida</taxon>
        <taxon>Rhabditina</taxon>
        <taxon>Rhabditomorpha</taxon>
        <taxon>Strongyloidea</taxon>
        <taxon>Heterorhabditidae</taxon>
        <taxon>Heterorhabditis</taxon>
    </lineage>
</organism>
<proteinExistence type="predicted"/>
<evidence type="ECO:0000313" key="8">
    <source>
        <dbReference type="WBParaSite" id="Hba_14473"/>
    </source>
</evidence>
<evidence type="ECO:0000259" key="6">
    <source>
        <dbReference type="PROSITE" id="PS50011"/>
    </source>
</evidence>
<evidence type="ECO:0000256" key="2">
    <source>
        <dbReference type="ARBA" id="ARBA00022679"/>
    </source>
</evidence>
<keyword evidence="4" id="KW-0418">Kinase</keyword>
<keyword evidence="7" id="KW-1185">Reference proteome</keyword>
<dbReference type="InterPro" id="IPR050108">
    <property type="entry name" value="CDK"/>
</dbReference>
<evidence type="ECO:0000256" key="3">
    <source>
        <dbReference type="ARBA" id="ARBA00022741"/>
    </source>
</evidence>
<dbReference type="AlphaFoldDB" id="A0A1I7XAD1"/>
<protein>
    <submittedName>
        <fullName evidence="8">Protein kinase domain-containing protein</fullName>
    </submittedName>
</protein>
<keyword evidence="3" id="KW-0547">Nucleotide-binding</keyword>
<name>A0A1I7XAD1_HETBA</name>
<evidence type="ECO:0000256" key="1">
    <source>
        <dbReference type="ARBA" id="ARBA00022527"/>
    </source>
</evidence>
<evidence type="ECO:0000256" key="5">
    <source>
        <dbReference type="ARBA" id="ARBA00022840"/>
    </source>
</evidence>
<evidence type="ECO:0000256" key="4">
    <source>
        <dbReference type="ARBA" id="ARBA00022777"/>
    </source>
</evidence>
<evidence type="ECO:0000313" key="7">
    <source>
        <dbReference type="Proteomes" id="UP000095283"/>
    </source>
</evidence>
<dbReference type="Gene3D" id="3.30.200.20">
    <property type="entry name" value="Phosphorylase Kinase, domain 1"/>
    <property type="match status" value="1"/>
</dbReference>
<dbReference type="PANTHER" id="PTHR24056">
    <property type="entry name" value="CELL DIVISION PROTEIN KINASE"/>
    <property type="match status" value="1"/>
</dbReference>
<accession>A0A1I7XAD1</accession>
<dbReference type="InterPro" id="IPR011009">
    <property type="entry name" value="Kinase-like_dom_sf"/>
</dbReference>
<dbReference type="GO" id="GO:0005634">
    <property type="term" value="C:nucleus"/>
    <property type="evidence" value="ECO:0007669"/>
    <property type="project" value="TreeGrafter"/>
</dbReference>
<dbReference type="WBParaSite" id="Hba_14473">
    <property type="protein sequence ID" value="Hba_14473"/>
    <property type="gene ID" value="Hba_14473"/>
</dbReference>
<dbReference type="PROSITE" id="PS50011">
    <property type="entry name" value="PROTEIN_KINASE_DOM"/>
    <property type="match status" value="1"/>
</dbReference>
<dbReference type="GO" id="GO:0004674">
    <property type="term" value="F:protein serine/threonine kinase activity"/>
    <property type="evidence" value="ECO:0007669"/>
    <property type="project" value="UniProtKB-KW"/>
</dbReference>